<comment type="caution">
    <text evidence="4">The sequence shown here is derived from an EMBL/GenBank/DDBJ whole genome shotgun (WGS) entry which is preliminary data.</text>
</comment>
<evidence type="ECO:0000256" key="1">
    <source>
        <dbReference type="ARBA" id="ARBA00001947"/>
    </source>
</evidence>
<name>A0A846MVS7_9PROT</name>
<dbReference type="GO" id="GO:0004181">
    <property type="term" value="F:metallocarboxypeptidase activity"/>
    <property type="evidence" value="ECO:0007669"/>
    <property type="project" value="InterPro"/>
</dbReference>
<dbReference type="InterPro" id="IPR000834">
    <property type="entry name" value="Peptidase_M14"/>
</dbReference>
<reference evidence="4 5" key="1">
    <citation type="submission" date="2020-03" db="EMBL/GenBank/DDBJ databases">
        <title>Genomic Encyclopedia of Type Strains, Phase IV (KMG-IV): sequencing the most valuable type-strain genomes for metagenomic binning, comparative biology and taxonomic classification.</title>
        <authorList>
            <person name="Goeker M."/>
        </authorList>
    </citation>
    <scope>NUCLEOTIDE SEQUENCE [LARGE SCALE GENOMIC DNA]</scope>
    <source>
        <strain evidence="4 5">DSM 19867</strain>
    </source>
</reference>
<dbReference type="SUPFAM" id="SSF53187">
    <property type="entry name" value="Zn-dependent exopeptidases"/>
    <property type="match status" value="1"/>
</dbReference>
<dbReference type="CDD" id="cd06234">
    <property type="entry name" value="M14_PaCCP-like"/>
    <property type="match status" value="1"/>
</dbReference>
<evidence type="ECO:0000313" key="4">
    <source>
        <dbReference type="EMBL" id="NIK87107.1"/>
    </source>
</evidence>
<feature type="domain" description="Peptidase M14" evidence="3">
    <location>
        <begin position="110"/>
        <end position="366"/>
    </location>
</feature>
<dbReference type="GO" id="GO:0008270">
    <property type="term" value="F:zinc ion binding"/>
    <property type="evidence" value="ECO:0007669"/>
    <property type="project" value="InterPro"/>
</dbReference>
<sequence length="366" mass="39620">MQALHLSSDFEGGNGKLIALTPNGAEIEIAKDKDAPWSQWFYVKLTGGAGQERVLTIRNAHATTYSEGWPGYRAFVSEDGEAWLRATTRYEDGALVIRYTAQSETLWFAYFVPYTVARLEALLEDARGAGASLRVLGKSHEDRPIHCVSLGQGETPVWIVARQHPGETMASWWVEGFLRRLVSADPLAQKLLREMSFHIVPLANIDGAVRGHLRGSASGLDLNRQWAQPDPVLAPEIAAILRAMEEMGCAALVDVHGDETIPHIFTDGDPEASPERSAGLARFNAALLKENPAFQVAVGYDASYAGSGAPGMCARAIGRRFDAVGLTLEMPFKDAEEIPAAAPCWSHEGAMRLGHDSLAAIAAIFG</sequence>
<comment type="similarity">
    <text evidence="2">Belongs to the peptidase M14 family.</text>
</comment>
<dbReference type="Pfam" id="PF18027">
    <property type="entry name" value="Pepdidase_M14_N"/>
    <property type="match status" value="1"/>
</dbReference>
<dbReference type="InterPro" id="IPR040626">
    <property type="entry name" value="Pepdidase_M14_N"/>
</dbReference>
<dbReference type="PANTHER" id="PTHR12756:SF11">
    <property type="entry name" value="CYTOSOLIC CARBOXYPEPTIDASE 1"/>
    <property type="match status" value="1"/>
</dbReference>
<dbReference type="GO" id="GO:0006508">
    <property type="term" value="P:proteolysis"/>
    <property type="evidence" value="ECO:0007669"/>
    <property type="project" value="InterPro"/>
</dbReference>
<dbReference type="EMBL" id="JAASRM010000001">
    <property type="protein sequence ID" value="NIK87107.1"/>
    <property type="molecule type" value="Genomic_DNA"/>
</dbReference>
<dbReference type="Pfam" id="PF00246">
    <property type="entry name" value="Peptidase_M14"/>
    <property type="match status" value="1"/>
</dbReference>
<organism evidence="4 5">
    <name type="scientific">Rhizomicrobium palustre</name>
    <dbReference type="NCBI Taxonomy" id="189966"/>
    <lineage>
        <taxon>Bacteria</taxon>
        <taxon>Pseudomonadati</taxon>
        <taxon>Pseudomonadota</taxon>
        <taxon>Alphaproteobacteria</taxon>
        <taxon>Micropepsales</taxon>
        <taxon>Micropepsaceae</taxon>
        <taxon>Rhizomicrobium</taxon>
    </lineage>
</organism>
<evidence type="ECO:0000256" key="2">
    <source>
        <dbReference type="PROSITE-ProRule" id="PRU01379"/>
    </source>
</evidence>
<dbReference type="PANTHER" id="PTHR12756">
    <property type="entry name" value="CYTOSOLIC CARBOXYPEPTIDASE"/>
    <property type="match status" value="1"/>
</dbReference>
<dbReference type="AlphaFoldDB" id="A0A846MVS7"/>
<dbReference type="RefSeq" id="WP_167080414.1">
    <property type="nucleotide sequence ID" value="NZ_BAAADC010000001.1"/>
</dbReference>
<dbReference type="Gene3D" id="2.60.40.3120">
    <property type="match status" value="1"/>
</dbReference>
<dbReference type="PROSITE" id="PS52035">
    <property type="entry name" value="PEPTIDASE_M14"/>
    <property type="match status" value="1"/>
</dbReference>
<dbReference type="SMART" id="SM00631">
    <property type="entry name" value="Zn_pept"/>
    <property type="match status" value="1"/>
</dbReference>
<dbReference type="Proteomes" id="UP000570514">
    <property type="component" value="Unassembled WGS sequence"/>
</dbReference>
<comment type="cofactor">
    <cofactor evidence="1">
        <name>Zn(2+)</name>
        <dbReference type="ChEBI" id="CHEBI:29105"/>
    </cofactor>
</comment>
<protein>
    <submittedName>
        <fullName evidence="4">Murein tripeptide amidase MpaA</fullName>
    </submittedName>
</protein>
<dbReference type="Gene3D" id="3.40.630.10">
    <property type="entry name" value="Zn peptidases"/>
    <property type="match status" value="1"/>
</dbReference>
<evidence type="ECO:0000313" key="5">
    <source>
        <dbReference type="Proteomes" id="UP000570514"/>
    </source>
</evidence>
<keyword evidence="5" id="KW-1185">Reference proteome</keyword>
<accession>A0A846MVS7</accession>
<feature type="active site" description="Proton donor/acceptor" evidence="2">
    <location>
        <position position="329"/>
    </location>
</feature>
<proteinExistence type="inferred from homology"/>
<gene>
    <name evidence="4" type="ORF">FHS83_000425</name>
</gene>
<dbReference type="InterPro" id="IPR050821">
    <property type="entry name" value="Cytosolic_carboxypeptidase"/>
</dbReference>
<evidence type="ECO:0000259" key="3">
    <source>
        <dbReference type="PROSITE" id="PS52035"/>
    </source>
</evidence>